<comment type="caution">
    <text evidence="3">The sequence shown here is derived from an EMBL/GenBank/DDBJ whole genome shotgun (WGS) entry which is preliminary data.</text>
</comment>
<evidence type="ECO:0000313" key="3">
    <source>
        <dbReference type="EMBL" id="MDP9799393.1"/>
    </source>
</evidence>
<dbReference type="InterPro" id="IPR014795">
    <property type="entry name" value="TacA_1-like"/>
</dbReference>
<sequence length="93" mass="10608">MTIAASARFEFRLRPEAKRRIEEAAELVHESTSDFARTAAEERADQVLHQHSIATVVPADFFEELLRALDAQPRPNAALQRAARRARDVVERR</sequence>
<protein>
    <submittedName>
        <fullName evidence="3">Uncharacterized protein (DUF1778 family)</fullName>
    </submittedName>
</protein>
<gene>
    <name evidence="3" type="ORF">J2S43_007905</name>
</gene>
<proteinExistence type="inferred from homology"/>
<keyword evidence="4" id="KW-1185">Reference proteome</keyword>
<dbReference type="Proteomes" id="UP001240984">
    <property type="component" value="Unassembled WGS sequence"/>
</dbReference>
<keyword evidence="1" id="KW-1277">Toxin-antitoxin system</keyword>
<dbReference type="RefSeq" id="WP_306838232.1">
    <property type="nucleotide sequence ID" value="NZ_JAUSRA010000001.1"/>
</dbReference>
<dbReference type="Pfam" id="PF08681">
    <property type="entry name" value="TacA1"/>
    <property type="match status" value="1"/>
</dbReference>
<evidence type="ECO:0000313" key="4">
    <source>
        <dbReference type="Proteomes" id="UP001240984"/>
    </source>
</evidence>
<accession>A0ABT9N6R9</accession>
<dbReference type="SUPFAM" id="SSF47598">
    <property type="entry name" value="Ribbon-helix-helix"/>
    <property type="match status" value="1"/>
</dbReference>
<organism evidence="3 4">
    <name type="scientific">Catenuloplanes nepalensis</name>
    <dbReference type="NCBI Taxonomy" id="587533"/>
    <lineage>
        <taxon>Bacteria</taxon>
        <taxon>Bacillati</taxon>
        <taxon>Actinomycetota</taxon>
        <taxon>Actinomycetes</taxon>
        <taxon>Micromonosporales</taxon>
        <taxon>Micromonosporaceae</taxon>
        <taxon>Catenuloplanes</taxon>
    </lineage>
</organism>
<dbReference type="Gene3D" id="1.20.5.780">
    <property type="entry name" value="Single helix bin"/>
    <property type="match status" value="1"/>
</dbReference>
<dbReference type="PANTHER" id="PTHR35401:SF2">
    <property type="entry name" value="ABC-TYPE TRANSPORT SYSTEM"/>
    <property type="match status" value="1"/>
</dbReference>
<comment type="similarity">
    <text evidence="2">Belongs to the TacA antitoxin family.</text>
</comment>
<evidence type="ECO:0000256" key="2">
    <source>
        <dbReference type="ARBA" id="ARBA00049988"/>
    </source>
</evidence>
<dbReference type="PANTHER" id="PTHR35401">
    <property type="entry name" value="COPG FAMILY HELIX-TURN-HELIX PROTEIN-RELATED-RELATED"/>
    <property type="match status" value="1"/>
</dbReference>
<dbReference type="EMBL" id="JAUSRA010000001">
    <property type="protein sequence ID" value="MDP9799393.1"/>
    <property type="molecule type" value="Genomic_DNA"/>
</dbReference>
<name>A0ABT9N6R9_9ACTN</name>
<evidence type="ECO:0000256" key="1">
    <source>
        <dbReference type="ARBA" id="ARBA00022649"/>
    </source>
</evidence>
<reference evidence="3 4" key="1">
    <citation type="submission" date="2023-07" db="EMBL/GenBank/DDBJ databases">
        <title>Sequencing the genomes of 1000 actinobacteria strains.</title>
        <authorList>
            <person name="Klenk H.-P."/>
        </authorList>
    </citation>
    <scope>NUCLEOTIDE SEQUENCE [LARGE SCALE GENOMIC DNA]</scope>
    <source>
        <strain evidence="3 4">DSM 44710</strain>
    </source>
</reference>
<dbReference type="InterPro" id="IPR010985">
    <property type="entry name" value="Ribbon_hlx_hlx"/>
</dbReference>